<organism evidence="1">
    <name type="scientific">Amphimedon queenslandica</name>
    <name type="common">Sponge</name>
    <dbReference type="NCBI Taxonomy" id="400682"/>
    <lineage>
        <taxon>Eukaryota</taxon>
        <taxon>Metazoa</taxon>
        <taxon>Porifera</taxon>
        <taxon>Demospongiae</taxon>
        <taxon>Heteroscleromorpha</taxon>
        <taxon>Haplosclerida</taxon>
        <taxon>Niphatidae</taxon>
        <taxon>Amphimedon</taxon>
    </lineage>
</organism>
<reference evidence="1" key="1">
    <citation type="submission" date="2017-05" db="UniProtKB">
        <authorList>
            <consortium name="EnsemblMetazoa"/>
        </authorList>
    </citation>
    <scope>IDENTIFICATION</scope>
</reference>
<sequence>MKSKKFSIFITFPDTYICTVFS</sequence>
<name>A0A1X7T0G7_AMPQE</name>
<dbReference type="InParanoid" id="A0A1X7T0G7"/>
<protein>
    <submittedName>
        <fullName evidence="1">Uncharacterized protein</fullName>
    </submittedName>
</protein>
<accession>A0A1X7T0G7</accession>
<dbReference type="EnsemblMetazoa" id="Aqu2.1.07829_001">
    <property type="protein sequence ID" value="Aqu2.1.07829_001"/>
    <property type="gene ID" value="Aqu2.1.07829"/>
</dbReference>
<evidence type="ECO:0000313" key="1">
    <source>
        <dbReference type="EnsemblMetazoa" id="Aqu2.1.07829_001"/>
    </source>
</evidence>
<proteinExistence type="predicted"/>
<dbReference type="AlphaFoldDB" id="A0A1X7T0G7"/>